<feature type="domain" description="Aerobactin siderophore biosynthesis IucA/IucC-like C-terminal" evidence="1">
    <location>
        <begin position="132"/>
        <end position="189"/>
    </location>
</feature>
<keyword evidence="4" id="KW-1185">Reference proteome</keyword>
<accession>A0ABT4KJB6</accession>
<dbReference type="Proteomes" id="UP001079430">
    <property type="component" value="Unassembled WGS sequence"/>
</dbReference>
<evidence type="ECO:0000259" key="1">
    <source>
        <dbReference type="Pfam" id="PF06276"/>
    </source>
</evidence>
<dbReference type="InterPro" id="IPR024726">
    <property type="entry name" value="FhuF_C"/>
</dbReference>
<evidence type="ECO:0000313" key="4">
    <source>
        <dbReference type="Proteomes" id="UP001079430"/>
    </source>
</evidence>
<comment type="caution">
    <text evidence="3">The sequence shown here is derived from an EMBL/GenBank/DDBJ whole genome shotgun (WGS) entry which is preliminary data.</text>
</comment>
<reference evidence="3" key="1">
    <citation type="submission" date="2022-10" db="EMBL/GenBank/DDBJ databases">
        <title>Whole genome sequencing of three plant growth promoting bacteria isolated from Vachellia tortilis subsp. raddiana in Morocco.</title>
        <authorList>
            <person name="Hnini M."/>
            <person name="Zouagui R."/>
            <person name="Zouagui H."/>
            <person name="Chemao Elfihri M.-W."/>
            <person name="Ibrahimi A."/>
            <person name="Sbabou L."/>
            <person name="Aurag J."/>
        </authorList>
    </citation>
    <scope>NUCLEOTIDE SEQUENCE</scope>
    <source>
        <strain evidence="3">LMR678</strain>
    </source>
</reference>
<dbReference type="InterPro" id="IPR022770">
    <property type="entry name" value="IucA/IucC-like_C"/>
</dbReference>
<organism evidence="3 4">
    <name type="scientific">Sinorhizobium psoraleae</name>
    <dbReference type="NCBI Taxonomy" id="520838"/>
    <lineage>
        <taxon>Bacteria</taxon>
        <taxon>Pseudomonadati</taxon>
        <taxon>Pseudomonadota</taxon>
        <taxon>Alphaproteobacteria</taxon>
        <taxon>Hyphomicrobiales</taxon>
        <taxon>Rhizobiaceae</taxon>
        <taxon>Sinorhizobium/Ensifer group</taxon>
        <taxon>Sinorhizobium</taxon>
    </lineage>
</organism>
<sequence length="275" mass="30037">MGDAAGEGKARAAIAWLEAAFPEVACSLTPDEDMRLPSAFWAEGSADVETCLAYQERFAAGMDNKVRAAHLIAFYSHQLSLAAAAIYLCSGLVPDVTHLRFEHYARPLEAGAVEAARFRFCMALKEVAGCAPDDANELFHDLFVAHLKPIIALVKRRCGLSARAQWRLAADSMAGAFLEAGRRRGTETQAITQALAIVKRVGSPLCSEALCFERIEVAAACGNDLWRTYRMRGGCCLYYRTDGGSYCDSCVLLEPEARRERLRAHLLETARGEIG</sequence>
<dbReference type="EMBL" id="JAPVOI010000004">
    <property type="protein sequence ID" value="MCZ4092043.1"/>
    <property type="molecule type" value="Genomic_DNA"/>
</dbReference>
<dbReference type="Pfam" id="PF11575">
    <property type="entry name" value="FhuF_C"/>
    <property type="match status" value="1"/>
</dbReference>
<evidence type="ECO:0000313" key="3">
    <source>
        <dbReference type="EMBL" id="MCZ4092043.1"/>
    </source>
</evidence>
<feature type="domain" description="Ferric siderophore reductase C-terminal" evidence="2">
    <location>
        <begin position="232"/>
        <end position="252"/>
    </location>
</feature>
<dbReference type="Pfam" id="PF06276">
    <property type="entry name" value="FhuF"/>
    <property type="match status" value="1"/>
</dbReference>
<evidence type="ECO:0000259" key="2">
    <source>
        <dbReference type="Pfam" id="PF11575"/>
    </source>
</evidence>
<protein>
    <submittedName>
        <fullName evidence="3">Ferric iron reductase</fullName>
    </submittedName>
</protein>
<name>A0ABT4KJB6_9HYPH</name>
<gene>
    <name evidence="3" type="ORF">O3W52_18795</name>
</gene>
<proteinExistence type="predicted"/>